<reference evidence="2" key="1">
    <citation type="submission" date="2020-06" db="EMBL/GenBank/DDBJ databases">
        <authorList>
            <consortium name="Plant Systems Biology data submission"/>
        </authorList>
    </citation>
    <scope>NUCLEOTIDE SEQUENCE</scope>
    <source>
        <strain evidence="2">D6</strain>
    </source>
</reference>
<dbReference type="EMBL" id="CAICTM010000822">
    <property type="protein sequence ID" value="CAB9517021.1"/>
    <property type="molecule type" value="Genomic_DNA"/>
</dbReference>
<feature type="compositionally biased region" description="Acidic residues" evidence="1">
    <location>
        <begin position="718"/>
        <end position="733"/>
    </location>
</feature>
<proteinExistence type="predicted"/>
<organism evidence="2 3">
    <name type="scientific">Seminavis robusta</name>
    <dbReference type="NCBI Taxonomy" id="568900"/>
    <lineage>
        <taxon>Eukaryota</taxon>
        <taxon>Sar</taxon>
        <taxon>Stramenopiles</taxon>
        <taxon>Ochrophyta</taxon>
        <taxon>Bacillariophyta</taxon>
        <taxon>Bacillariophyceae</taxon>
        <taxon>Bacillariophycidae</taxon>
        <taxon>Naviculales</taxon>
        <taxon>Naviculaceae</taxon>
        <taxon>Seminavis</taxon>
    </lineage>
</organism>
<evidence type="ECO:0000313" key="2">
    <source>
        <dbReference type="EMBL" id="CAB9517021.1"/>
    </source>
</evidence>
<dbReference type="Gene3D" id="3.90.550.10">
    <property type="entry name" value="Spore Coat Polysaccharide Biosynthesis Protein SpsA, Chain A"/>
    <property type="match status" value="1"/>
</dbReference>
<accession>A0A9N8ED31</accession>
<feature type="compositionally biased region" description="Polar residues" evidence="1">
    <location>
        <begin position="734"/>
        <end position="750"/>
    </location>
</feature>
<dbReference type="SUPFAM" id="SSF53448">
    <property type="entry name" value="Nucleotide-diphospho-sugar transferases"/>
    <property type="match status" value="2"/>
</dbReference>
<dbReference type="PANTHER" id="PTHR36812:SF9">
    <property type="entry name" value="MYB-LIKE PROTEIN X ISOFORM X1"/>
    <property type="match status" value="1"/>
</dbReference>
<feature type="compositionally biased region" description="Basic and acidic residues" evidence="1">
    <location>
        <begin position="110"/>
        <end position="125"/>
    </location>
</feature>
<name>A0A9N8ED31_9STRA</name>
<dbReference type="PANTHER" id="PTHR36812">
    <property type="entry name" value="NEUROFILAMENT TRIPLET M PROTEIN-LIKE PROTEIN"/>
    <property type="match status" value="1"/>
</dbReference>
<evidence type="ECO:0000313" key="3">
    <source>
        <dbReference type="Proteomes" id="UP001153069"/>
    </source>
</evidence>
<feature type="region of interest" description="Disordered" evidence="1">
    <location>
        <begin position="1"/>
        <end position="41"/>
    </location>
</feature>
<feature type="compositionally biased region" description="Acidic residues" evidence="1">
    <location>
        <begin position="562"/>
        <end position="711"/>
    </location>
</feature>
<feature type="compositionally biased region" description="Basic residues" evidence="1">
    <location>
        <begin position="1"/>
        <end position="12"/>
    </location>
</feature>
<feature type="region of interest" description="Disordered" evidence="1">
    <location>
        <begin position="107"/>
        <end position="152"/>
    </location>
</feature>
<keyword evidence="3" id="KW-1185">Reference proteome</keyword>
<feature type="region of interest" description="Disordered" evidence="1">
    <location>
        <begin position="544"/>
        <end position="815"/>
    </location>
</feature>
<feature type="compositionally biased region" description="Polar residues" evidence="1">
    <location>
        <begin position="142"/>
        <end position="152"/>
    </location>
</feature>
<evidence type="ECO:0000256" key="1">
    <source>
        <dbReference type="SAM" id="MobiDB-lite"/>
    </source>
</evidence>
<comment type="caution">
    <text evidence="2">The sequence shown here is derived from an EMBL/GenBank/DDBJ whole genome shotgun (WGS) entry which is preliminary data.</text>
</comment>
<dbReference type="OrthoDB" id="2014201at2759"/>
<dbReference type="Proteomes" id="UP001153069">
    <property type="component" value="Unassembled WGS sequence"/>
</dbReference>
<feature type="compositionally biased region" description="Basic residues" evidence="1">
    <location>
        <begin position="766"/>
        <end position="808"/>
    </location>
</feature>
<gene>
    <name evidence="2" type="ORF">SEMRO_823_G207540.1</name>
</gene>
<sequence length="1852" mass="210472">MQHKNNKNKKNNQTKTGAGDKNNNNNDVTHNWMQKWGGKGHKLHQKMIKTFQEGQKKNQTLLKSSAAAALLSRRKDPFVHHPGQQPNIAQTQTQAQLLKPEEILLTELEQPPHKTIPEKSEEKFASDYWSKPSSPPTKKKNQQSTKLLYPPSNNNGTAPFAYAFYLGGIPSQTKSWTATMRKSNAPKKPNKDDYRGLLYNILVSVKLLRDAGSRADFVLLVNMVDAHTELPLTDVRYLQALGIRILYTPSTPDITNEIMTVPFEKFRILDLVQYQRILFLDADITPRCNLDYLMELSLRSGDDSNILQENMLLSMGNTPATGRIFMVTPRPGDFYQFVDLLPIRTRDAGIRMTWNPKGGWGFRPTHFQTLEAPTSIQHGYVFEGGNSDQGMLYEWIKYQVPFRHSNSGVSIVIGPQIQNWNMATTLPDDRTSYEVWDGTAKEDNQKQYLIHRAVEPNALLAHSCLPPAEAQQLAQLEPDRPTIHPQGVAPYQDFELWTYGKSGTYPWNRPMAPTDTSDDSIRHERWFHILKQLDALLDMNLGLSSDRGSDSSQTSVQRRLEEEGEDEMEEEGAGGEGEEEGETEEEGEEVEEGEEEGDGETEEEGEGGEEGEAEEDEAETEEEANNEDEANDEDGGEEGEEEEANNEDETDDQGGEGETDGDDVEGEETGNNQEDVDGGDDGGEGEETDEENNQEDETGEDNGQGDEEGDTDEKQDSTEEEEKTADNDAENDVNGESNAADNSADNTQNFLAEKPKDAEDPPSNPKSKKGAKKGKKKQKEKKNKKNKKDKKKNKKKNDAKGKRKKGKPTRPPVEHNWRYIPTVPMLRLVPMWSEGVKALRQWAYRIVDTSLGYISWEPPTLPESVLLKTADKDLRQKCQCPNTIQLDPCSRNEESMEDWLSRRIPYYLSKQRPLCPRAAKHTMHVVMPFHDLEPAVLESTVCSIACQDYPPEKMSILLYDDGSADPNAVEEFCMDHPIVEFEPLDIKGAAKDPAAEETLNSHAWNHIDSTMSTAGNEGVTTRCVRSKKHEGSSGAAFWSLRMVERLAQPNDVVVMISDGEFNSQNALEIINDVHVQGGGWVGYLPWPKTKDGSVLLELSTDPVASFRPKRRLKPWWRFQYPFTFKAHLLSSVTLKDFTYKGKKFLADKANIGYMIRMLEVAGRDRIGSFKRQIFDKRIPSSVGNAGDADIVQEQLSSIDALSASSAKNAPIHVVMMCSENMDIFTEQLTKLQAQTIARKRWINFHVLCGQSNFKADNEQTVDAFKSQQKTQSFLEGRKPIKVTVVDSSVGGTSGDFERLQYVHQLRQRVPLEYVVLLDSDQYIHDNFLTGMLKNHNPTSITSIYGRSFSPRDRPFHVSFNATQIRLSHLLEKGMPTLWSFVYVNLGGAVFDANLWLLDRQLLRPGRDLTELADASDVWVSFVMDGLLGWNMNRYSPNQLSLFSIPWLDNKEYRLKVNGEITKPEVERIRKLNNKAPPDGTKEQKMMRAFERLQKTYQWNVVRRPRATYRLPDIEPVPIAKNKAHDHRGQTTTDMMTPAYNNNNNNNNNKKGNTKRAFVCVTGQFDRFELRSKIDKLMVPIQKAGYSIDVALVVSNGTAAFTNLRSKRNSTTPFYTSWDRAVNDLQKANVNVVSNDGAYEKLEDPFVPQSYVKLLEFAQNKRTYEEQEERAKNHARIFDSYRRCLEYADQETERVTGNKLNPYYYDVYVRIRDDIGLRRNYDEKAMADAFPPPPNSLIVTPCRSWKGMNDRFAVISPDIARTYFQRPAEYFFGDTRFIYDNGAVSNPETMLLYTYTTAKIHVLGHRTLYGLCRMYKLEASGTPRFLRDDVKQDKCPEPDPYRPRLYQLYGWSL</sequence>
<dbReference type="InterPro" id="IPR029044">
    <property type="entry name" value="Nucleotide-diphossugar_trans"/>
</dbReference>
<protein>
    <submittedName>
        <fullName evidence="2">Uncharacterized protein</fullName>
    </submittedName>
</protein>